<proteinExistence type="predicted"/>
<dbReference type="RefSeq" id="WP_259100689.1">
    <property type="nucleotide sequence ID" value="NZ_CP130454.1"/>
</dbReference>
<accession>A0ABT2EUT6</accession>
<reference evidence="1 2" key="1">
    <citation type="submission" date="2022-08" db="EMBL/GenBank/DDBJ databases">
        <title>Bacterial and archaeal communities from various locations to study Microbial Dark Matter (Phase II).</title>
        <authorList>
            <person name="Stepanauskas R."/>
        </authorList>
    </citation>
    <scope>NUCLEOTIDE SEQUENCE [LARGE SCALE GENOMIC DNA]</scope>
    <source>
        <strain evidence="1 2">PD1</strain>
    </source>
</reference>
<evidence type="ECO:0000313" key="2">
    <source>
        <dbReference type="Proteomes" id="UP001204798"/>
    </source>
</evidence>
<organism evidence="1 2">
    <name type="scientific">Candidatus Fervidibacter sacchari</name>
    <dbReference type="NCBI Taxonomy" id="1448929"/>
    <lineage>
        <taxon>Bacteria</taxon>
        <taxon>Candidatus Fervidibacterota</taxon>
        <taxon>Candidatus Fervidibacter</taxon>
    </lineage>
</organism>
<comment type="caution">
    <text evidence="1">The sequence shown here is derived from an EMBL/GenBank/DDBJ whole genome shotgun (WGS) entry which is preliminary data.</text>
</comment>
<protein>
    <submittedName>
        <fullName evidence="1">Uncharacterized protein</fullName>
    </submittedName>
</protein>
<evidence type="ECO:0000313" key="1">
    <source>
        <dbReference type="EMBL" id="MCS3920683.1"/>
    </source>
</evidence>
<dbReference type="Proteomes" id="UP001204798">
    <property type="component" value="Unassembled WGS sequence"/>
</dbReference>
<gene>
    <name evidence="1" type="ORF">M2350_003118</name>
</gene>
<name>A0ABT2EUT6_9BACT</name>
<keyword evidence="2" id="KW-1185">Reference proteome</keyword>
<sequence length="167" mass="18997">MGTLAEEVQKQLIATLAPYMGKVSFGNLRFQTSEWTEGDRHYVNIAIVYETPGSSTNQLNITVDETEGVLTFIDGEAERMTNDIGEAIRFVEEAVRSIPERRLERLREMVRRWAGQGRSRAEVLAELNRLLRADLIGGTITHHELKATIQYCLQLFSTPSEERVESR</sequence>
<dbReference type="EMBL" id="JANUCP010000006">
    <property type="protein sequence ID" value="MCS3920683.1"/>
    <property type="molecule type" value="Genomic_DNA"/>
</dbReference>